<sequence>MTGAGHSHPQRHPGDGWLPRAEHVWINHVSGLTEAHLPGLLLAWRRHPARPAEWQGWVIYAELGSAAGGGGPFIRQSWVEATGIQPRG</sequence>
<dbReference type="RefSeq" id="WP_160878585.1">
    <property type="nucleotide sequence ID" value="NZ_WUEK01000008.1"/>
</dbReference>
<organism evidence="1 2">
    <name type="scientific">Nocardioides flavescens</name>
    <dbReference type="NCBI Taxonomy" id="2691959"/>
    <lineage>
        <taxon>Bacteria</taxon>
        <taxon>Bacillati</taxon>
        <taxon>Actinomycetota</taxon>
        <taxon>Actinomycetes</taxon>
        <taxon>Propionibacteriales</taxon>
        <taxon>Nocardioidaceae</taxon>
        <taxon>Nocardioides</taxon>
    </lineage>
</organism>
<keyword evidence="2" id="KW-1185">Reference proteome</keyword>
<evidence type="ECO:0000313" key="2">
    <source>
        <dbReference type="Proteomes" id="UP000473325"/>
    </source>
</evidence>
<dbReference type="AlphaFoldDB" id="A0A6L7EYF7"/>
<comment type="caution">
    <text evidence="1">The sequence shown here is derived from an EMBL/GenBank/DDBJ whole genome shotgun (WGS) entry which is preliminary data.</text>
</comment>
<gene>
    <name evidence="1" type="ORF">GRQ65_13970</name>
</gene>
<reference evidence="1 2" key="1">
    <citation type="submission" date="2019-12" db="EMBL/GenBank/DDBJ databases">
        <authorList>
            <person name="Kun Z."/>
        </authorList>
    </citation>
    <scope>NUCLEOTIDE SEQUENCE [LARGE SCALE GENOMIC DNA]</scope>
    <source>
        <strain evidence="1 2">YIM 123512</strain>
    </source>
</reference>
<protein>
    <submittedName>
        <fullName evidence="1">Uncharacterized protein</fullName>
    </submittedName>
</protein>
<name>A0A6L7EYF7_9ACTN</name>
<accession>A0A6L7EYF7</accession>
<proteinExistence type="predicted"/>
<dbReference type="EMBL" id="WUEK01000008">
    <property type="protein sequence ID" value="MXG90658.1"/>
    <property type="molecule type" value="Genomic_DNA"/>
</dbReference>
<evidence type="ECO:0000313" key="1">
    <source>
        <dbReference type="EMBL" id="MXG90658.1"/>
    </source>
</evidence>
<dbReference type="Proteomes" id="UP000473325">
    <property type="component" value="Unassembled WGS sequence"/>
</dbReference>